<sequence length="308" mass="36198">MKFPHFWTILLPLYCSNVINAAPIEEIEEEHEKPFDLNRIETLYSFGDSYTTQNLDLLSMTYACANCTSAGGRNWVEYLVDLHPMEYWNLAYNSAPISNNLVGQNSTTVTDVTTQITSLFPKYLSKASHNPYTTLHTIWVGINDINLTADWDNTDELDEILMEQYKVLVEYLMIKHNARQFVLISVPPIDRSLKWQIEGLITITKIKRRVHDFNKKLKSLIKHLHSLFPGHYYLYDAWDTFTTILDHPEDYNITHTTDYCPDWSFPVENNCSSIEQYFWYNDLHPTYKIHEYVAQDLYKFLKIHSSNE</sequence>
<dbReference type="CDD" id="cd01846">
    <property type="entry name" value="fatty_acyltransferase_like"/>
    <property type="match status" value="1"/>
</dbReference>
<dbReference type="PANTHER" id="PTHR45648:SF22">
    <property type="entry name" value="GDSL LIPASE_ACYLHYDROLASE FAMILY PROTEIN (AFU_ORTHOLOGUE AFUA_4G14700)"/>
    <property type="match status" value="1"/>
</dbReference>
<protein>
    <recommendedName>
        <fullName evidence="5">Carbohydrate esterase family 16 protein</fullName>
    </recommendedName>
</protein>
<dbReference type="InterPro" id="IPR036514">
    <property type="entry name" value="SGNH_hydro_sf"/>
</dbReference>
<dbReference type="Proteomes" id="UP001209540">
    <property type="component" value="Unassembled WGS sequence"/>
</dbReference>
<dbReference type="PANTHER" id="PTHR45648">
    <property type="entry name" value="GDSL LIPASE/ACYLHYDROLASE FAMILY PROTEIN (AFU_ORTHOLOGUE AFUA_4G14700)"/>
    <property type="match status" value="1"/>
</dbReference>
<feature type="signal peptide" evidence="2">
    <location>
        <begin position="1"/>
        <end position="21"/>
    </location>
</feature>
<evidence type="ECO:0000313" key="4">
    <source>
        <dbReference type="Proteomes" id="UP001209540"/>
    </source>
</evidence>
<accession>A0AAD5KCQ9</accession>
<name>A0AAD5KCQ9_9FUNG</name>
<evidence type="ECO:0000256" key="2">
    <source>
        <dbReference type="SAM" id="SignalP"/>
    </source>
</evidence>
<comment type="caution">
    <text evidence="3">The sequence shown here is derived from an EMBL/GenBank/DDBJ whole genome shotgun (WGS) entry which is preliminary data.</text>
</comment>
<evidence type="ECO:0000256" key="1">
    <source>
        <dbReference type="ARBA" id="ARBA00022801"/>
    </source>
</evidence>
<evidence type="ECO:0000313" key="3">
    <source>
        <dbReference type="EMBL" id="KAI9278831.1"/>
    </source>
</evidence>
<evidence type="ECO:0008006" key="5">
    <source>
        <dbReference type="Google" id="ProtNLM"/>
    </source>
</evidence>
<dbReference type="SUPFAM" id="SSF52266">
    <property type="entry name" value="SGNH hydrolase"/>
    <property type="match status" value="1"/>
</dbReference>
<keyword evidence="4" id="KW-1185">Reference proteome</keyword>
<reference evidence="3" key="2">
    <citation type="submission" date="2023-02" db="EMBL/GenBank/DDBJ databases">
        <authorList>
            <consortium name="DOE Joint Genome Institute"/>
            <person name="Mondo S.J."/>
            <person name="Chang Y."/>
            <person name="Wang Y."/>
            <person name="Ahrendt S."/>
            <person name="Andreopoulos W."/>
            <person name="Barry K."/>
            <person name="Beard J."/>
            <person name="Benny G.L."/>
            <person name="Blankenship S."/>
            <person name="Bonito G."/>
            <person name="Cuomo C."/>
            <person name="Desiro A."/>
            <person name="Gervers K.A."/>
            <person name="Hundley H."/>
            <person name="Kuo A."/>
            <person name="LaButti K."/>
            <person name="Lang B.F."/>
            <person name="Lipzen A."/>
            <person name="O'Donnell K."/>
            <person name="Pangilinan J."/>
            <person name="Reynolds N."/>
            <person name="Sandor L."/>
            <person name="Smith M.W."/>
            <person name="Tsang A."/>
            <person name="Grigoriev I.V."/>
            <person name="Stajich J.E."/>
            <person name="Spatafora J.W."/>
        </authorList>
    </citation>
    <scope>NUCLEOTIDE SEQUENCE</scope>
    <source>
        <strain evidence="3">RSA 2281</strain>
    </source>
</reference>
<dbReference type="Gene3D" id="3.40.50.1110">
    <property type="entry name" value="SGNH hydrolase"/>
    <property type="match status" value="1"/>
</dbReference>
<dbReference type="Pfam" id="PF00657">
    <property type="entry name" value="Lipase_GDSL"/>
    <property type="match status" value="1"/>
</dbReference>
<feature type="chain" id="PRO_5042065195" description="Carbohydrate esterase family 16 protein" evidence="2">
    <location>
        <begin position="22"/>
        <end position="308"/>
    </location>
</feature>
<dbReference type="GO" id="GO:0016788">
    <property type="term" value="F:hydrolase activity, acting on ester bonds"/>
    <property type="evidence" value="ECO:0007669"/>
    <property type="project" value="InterPro"/>
</dbReference>
<dbReference type="AlphaFoldDB" id="A0AAD5KCQ9"/>
<reference evidence="3" key="1">
    <citation type="journal article" date="2022" name="IScience">
        <title>Evolution of zygomycete secretomes and the origins of terrestrial fungal ecologies.</title>
        <authorList>
            <person name="Chang Y."/>
            <person name="Wang Y."/>
            <person name="Mondo S."/>
            <person name="Ahrendt S."/>
            <person name="Andreopoulos W."/>
            <person name="Barry K."/>
            <person name="Beard J."/>
            <person name="Benny G.L."/>
            <person name="Blankenship S."/>
            <person name="Bonito G."/>
            <person name="Cuomo C."/>
            <person name="Desiro A."/>
            <person name="Gervers K.A."/>
            <person name="Hundley H."/>
            <person name="Kuo A."/>
            <person name="LaButti K."/>
            <person name="Lang B.F."/>
            <person name="Lipzen A."/>
            <person name="O'Donnell K."/>
            <person name="Pangilinan J."/>
            <person name="Reynolds N."/>
            <person name="Sandor L."/>
            <person name="Smith M.E."/>
            <person name="Tsang A."/>
            <person name="Grigoriev I.V."/>
            <person name="Stajich J.E."/>
            <person name="Spatafora J.W."/>
        </authorList>
    </citation>
    <scope>NUCLEOTIDE SEQUENCE</scope>
    <source>
        <strain evidence="3">RSA 2281</strain>
    </source>
</reference>
<dbReference type="EMBL" id="JAIXMP010000001">
    <property type="protein sequence ID" value="KAI9278831.1"/>
    <property type="molecule type" value="Genomic_DNA"/>
</dbReference>
<proteinExistence type="predicted"/>
<keyword evidence="1" id="KW-0378">Hydrolase</keyword>
<organism evidence="3 4">
    <name type="scientific">Phascolomyces articulosus</name>
    <dbReference type="NCBI Taxonomy" id="60185"/>
    <lineage>
        <taxon>Eukaryota</taxon>
        <taxon>Fungi</taxon>
        <taxon>Fungi incertae sedis</taxon>
        <taxon>Mucoromycota</taxon>
        <taxon>Mucoromycotina</taxon>
        <taxon>Mucoromycetes</taxon>
        <taxon>Mucorales</taxon>
        <taxon>Lichtheimiaceae</taxon>
        <taxon>Phascolomyces</taxon>
    </lineage>
</organism>
<dbReference type="InterPro" id="IPR051058">
    <property type="entry name" value="GDSL_Est/Lipase"/>
</dbReference>
<gene>
    <name evidence="3" type="ORF">BDA99DRAFT_455807</name>
</gene>
<dbReference type="InterPro" id="IPR001087">
    <property type="entry name" value="GDSL"/>
</dbReference>
<keyword evidence="2" id="KW-0732">Signal</keyword>